<accession>A0A804RG81</accession>
<keyword evidence="3" id="KW-1185">Reference proteome</keyword>
<reference evidence="2" key="3">
    <citation type="submission" date="2021-05" db="UniProtKB">
        <authorList>
            <consortium name="EnsemblPlants"/>
        </authorList>
    </citation>
    <scope>IDENTIFICATION</scope>
    <source>
        <strain evidence="2">cv. B73</strain>
    </source>
</reference>
<reference evidence="2" key="2">
    <citation type="submission" date="2019-07" db="EMBL/GenBank/DDBJ databases">
        <authorList>
            <person name="Seetharam A."/>
            <person name="Woodhouse M."/>
            <person name="Cannon E."/>
        </authorList>
    </citation>
    <scope>NUCLEOTIDE SEQUENCE [LARGE SCALE GENOMIC DNA]</scope>
    <source>
        <strain evidence="2">cv. B73</strain>
    </source>
</reference>
<evidence type="ECO:0000313" key="3">
    <source>
        <dbReference type="Proteomes" id="UP000007305"/>
    </source>
</evidence>
<dbReference type="Gramene" id="Zm00001eb416070_T001">
    <property type="protein sequence ID" value="Zm00001eb416070_P001"/>
    <property type="gene ID" value="Zm00001eb416070"/>
</dbReference>
<dbReference type="AlphaFoldDB" id="A0A804RG81"/>
<feature type="region of interest" description="Disordered" evidence="1">
    <location>
        <begin position="41"/>
        <end position="61"/>
    </location>
</feature>
<dbReference type="InParanoid" id="A0A804RG81"/>
<dbReference type="Proteomes" id="UP000007305">
    <property type="component" value="Chromosome 10"/>
</dbReference>
<dbReference type="EnsemblPlants" id="Zm00001eb416070_T001">
    <property type="protein sequence ID" value="Zm00001eb416070_P001"/>
    <property type="gene ID" value="Zm00001eb416070"/>
</dbReference>
<protein>
    <submittedName>
        <fullName evidence="2">Uncharacterized protein</fullName>
    </submittedName>
</protein>
<proteinExistence type="predicted"/>
<evidence type="ECO:0000256" key="1">
    <source>
        <dbReference type="SAM" id="MobiDB-lite"/>
    </source>
</evidence>
<sequence length="112" mass="13101">MLSDIHFQRAWVQGVILPVSELQQSWQTTLEEMIGPVSSTFSSCQNKQRDDSSGQMNKQFPNCFSRRGNKRTWSIWHLFTNRRGPRSQLSTDVSPLYVGAFRHLSMYKYQLQ</sequence>
<organism evidence="2 3">
    <name type="scientific">Zea mays</name>
    <name type="common">Maize</name>
    <dbReference type="NCBI Taxonomy" id="4577"/>
    <lineage>
        <taxon>Eukaryota</taxon>
        <taxon>Viridiplantae</taxon>
        <taxon>Streptophyta</taxon>
        <taxon>Embryophyta</taxon>
        <taxon>Tracheophyta</taxon>
        <taxon>Spermatophyta</taxon>
        <taxon>Magnoliopsida</taxon>
        <taxon>Liliopsida</taxon>
        <taxon>Poales</taxon>
        <taxon>Poaceae</taxon>
        <taxon>PACMAD clade</taxon>
        <taxon>Panicoideae</taxon>
        <taxon>Andropogonodae</taxon>
        <taxon>Andropogoneae</taxon>
        <taxon>Tripsacinae</taxon>
        <taxon>Zea</taxon>
    </lineage>
</organism>
<evidence type="ECO:0000313" key="2">
    <source>
        <dbReference type="EnsemblPlants" id="Zm00001eb416070_P001"/>
    </source>
</evidence>
<name>A0A804RG81_MAIZE</name>
<reference evidence="3" key="1">
    <citation type="journal article" date="2009" name="Science">
        <title>The B73 maize genome: complexity, diversity, and dynamics.</title>
        <authorList>
            <person name="Schnable P.S."/>
            <person name="Ware D."/>
            <person name="Fulton R.S."/>
            <person name="Stein J.C."/>
            <person name="Wei F."/>
            <person name="Pasternak S."/>
            <person name="Liang C."/>
            <person name="Zhang J."/>
            <person name="Fulton L."/>
            <person name="Graves T.A."/>
            <person name="Minx P."/>
            <person name="Reily A.D."/>
            <person name="Courtney L."/>
            <person name="Kruchowski S.S."/>
            <person name="Tomlinson C."/>
            <person name="Strong C."/>
            <person name="Delehaunty K."/>
            <person name="Fronick C."/>
            <person name="Courtney B."/>
            <person name="Rock S.M."/>
            <person name="Belter E."/>
            <person name="Du F."/>
            <person name="Kim K."/>
            <person name="Abbott R.M."/>
            <person name="Cotton M."/>
            <person name="Levy A."/>
            <person name="Marchetto P."/>
            <person name="Ochoa K."/>
            <person name="Jackson S.M."/>
            <person name="Gillam B."/>
            <person name="Chen W."/>
            <person name="Yan L."/>
            <person name="Higginbotham J."/>
            <person name="Cardenas M."/>
            <person name="Waligorski J."/>
            <person name="Applebaum E."/>
            <person name="Phelps L."/>
            <person name="Falcone J."/>
            <person name="Kanchi K."/>
            <person name="Thane T."/>
            <person name="Scimone A."/>
            <person name="Thane N."/>
            <person name="Henke J."/>
            <person name="Wang T."/>
            <person name="Ruppert J."/>
            <person name="Shah N."/>
            <person name="Rotter K."/>
            <person name="Hodges J."/>
            <person name="Ingenthron E."/>
            <person name="Cordes M."/>
            <person name="Kohlberg S."/>
            <person name="Sgro J."/>
            <person name="Delgado B."/>
            <person name="Mead K."/>
            <person name="Chinwalla A."/>
            <person name="Leonard S."/>
            <person name="Crouse K."/>
            <person name="Collura K."/>
            <person name="Kudrna D."/>
            <person name="Currie J."/>
            <person name="He R."/>
            <person name="Angelova A."/>
            <person name="Rajasekar S."/>
            <person name="Mueller T."/>
            <person name="Lomeli R."/>
            <person name="Scara G."/>
            <person name="Ko A."/>
            <person name="Delaney K."/>
            <person name="Wissotski M."/>
            <person name="Lopez G."/>
            <person name="Campos D."/>
            <person name="Braidotti M."/>
            <person name="Ashley E."/>
            <person name="Golser W."/>
            <person name="Kim H."/>
            <person name="Lee S."/>
            <person name="Lin J."/>
            <person name="Dujmic Z."/>
            <person name="Kim W."/>
            <person name="Talag J."/>
            <person name="Zuccolo A."/>
            <person name="Fan C."/>
            <person name="Sebastian A."/>
            <person name="Kramer M."/>
            <person name="Spiegel L."/>
            <person name="Nascimento L."/>
            <person name="Zutavern T."/>
            <person name="Miller B."/>
            <person name="Ambroise C."/>
            <person name="Muller S."/>
            <person name="Spooner W."/>
            <person name="Narechania A."/>
            <person name="Ren L."/>
            <person name="Wei S."/>
            <person name="Kumari S."/>
            <person name="Faga B."/>
            <person name="Levy M.J."/>
            <person name="McMahan L."/>
            <person name="Van Buren P."/>
            <person name="Vaughn M.W."/>
            <person name="Ying K."/>
            <person name="Yeh C.-T."/>
            <person name="Emrich S.J."/>
            <person name="Jia Y."/>
            <person name="Kalyanaraman A."/>
            <person name="Hsia A.-P."/>
            <person name="Barbazuk W.B."/>
            <person name="Baucom R.S."/>
            <person name="Brutnell T.P."/>
            <person name="Carpita N.C."/>
            <person name="Chaparro C."/>
            <person name="Chia J.-M."/>
            <person name="Deragon J.-M."/>
            <person name="Estill J.C."/>
            <person name="Fu Y."/>
            <person name="Jeddeloh J.A."/>
            <person name="Han Y."/>
            <person name="Lee H."/>
            <person name="Li P."/>
            <person name="Lisch D.R."/>
            <person name="Liu S."/>
            <person name="Liu Z."/>
            <person name="Nagel D.H."/>
            <person name="McCann M.C."/>
            <person name="SanMiguel P."/>
            <person name="Myers A.M."/>
            <person name="Nettleton D."/>
            <person name="Nguyen J."/>
            <person name="Penning B.W."/>
            <person name="Ponnala L."/>
            <person name="Schneider K.L."/>
            <person name="Schwartz D.C."/>
            <person name="Sharma A."/>
            <person name="Soderlund C."/>
            <person name="Springer N.M."/>
            <person name="Sun Q."/>
            <person name="Wang H."/>
            <person name="Waterman M."/>
            <person name="Westerman R."/>
            <person name="Wolfgruber T.K."/>
            <person name="Yang L."/>
            <person name="Yu Y."/>
            <person name="Zhang L."/>
            <person name="Zhou S."/>
            <person name="Zhu Q."/>
            <person name="Bennetzen J.L."/>
            <person name="Dawe R.K."/>
            <person name="Jiang J."/>
            <person name="Jiang N."/>
            <person name="Presting G.G."/>
            <person name="Wessler S.R."/>
            <person name="Aluru S."/>
            <person name="Martienssen R.A."/>
            <person name="Clifton S.W."/>
            <person name="McCombie W.R."/>
            <person name="Wing R.A."/>
            <person name="Wilson R.K."/>
        </authorList>
    </citation>
    <scope>NUCLEOTIDE SEQUENCE [LARGE SCALE GENOMIC DNA]</scope>
    <source>
        <strain evidence="3">cv. B73</strain>
    </source>
</reference>